<evidence type="ECO:0000313" key="11">
    <source>
        <dbReference type="EMBL" id="KAA8543931.1"/>
    </source>
</evidence>
<dbReference type="Proteomes" id="UP000325577">
    <property type="component" value="Linkage Group LG11"/>
</dbReference>
<evidence type="ECO:0000256" key="10">
    <source>
        <dbReference type="SAM" id="MobiDB-lite"/>
    </source>
</evidence>
<evidence type="ECO:0000256" key="1">
    <source>
        <dbReference type="ARBA" id="ARBA00001971"/>
    </source>
</evidence>
<sequence length="218" mass="24637">MKKAEAGEAVNVSEEIVKLTNNVISQMMLSIRCSGTKGEAKEARNLVHEVTRIFGEFNVSDFILMCRSLDLQGFGKRIEDIHERYDGLLEKIITNREELRKKKPEAERTCEDDMKDFLDILLDILEDNNSDMKLTRDHVKALVLDFLTAATDSSATAIEWALAELINNPTVLKKAQEEIDEVVGEHRIVEESDWSKSSIHPNHHKGNTPSPPSDSHDP</sequence>
<keyword evidence="5" id="KW-0479">Metal-binding</keyword>
<dbReference type="PRINTS" id="PR00463">
    <property type="entry name" value="EP450I"/>
</dbReference>
<gene>
    <name evidence="11" type="ORF">F0562_021892</name>
</gene>
<dbReference type="AlphaFoldDB" id="A0A5J5BRW6"/>
<comment type="similarity">
    <text evidence="3">Belongs to the cytochrome P450 family.</text>
</comment>
<dbReference type="OrthoDB" id="1103324at2759"/>
<evidence type="ECO:0000256" key="5">
    <source>
        <dbReference type="ARBA" id="ARBA00022723"/>
    </source>
</evidence>
<keyword evidence="9" id="KW-0472">Membrane</keyword>
<evidence type="ECO:0000256" key="9">
    <source>
        <dbReference type="ARBA" id="ARBA00023136"/>
    </source>
</evidence>
<protein>
    <submittedName>
        <fullName evidence="11">Uncharacterized protein</fullName>
    </submittedName>
</protein>
<dbReference type="InterPro" id="IPR002401">
    <property type="entry name" value="Cyt_P450_E_grp-I"/>
</dbReference>
<dbReference type="Pfam" id="PF00067">
    <property type="entry name" value="p450"/>
    <property type="match status" value="1"/>
</dbReference>
<keyword evidence="8" id="KW-0503">Monooxygenase</keyword>
<comment type="subcellular location">
    <subcellularLocation>
        <location evidence="2">Membrane</location>
    </subcellularLocation>
</comment>
<dbReference type="GO" id="GO:0005506">
    <property type="term" value="F:iron ion binding"/>
    <property type="evidence" value="ECO:0007669"/>
    <property type="project" value="InterPro"/>
</dbReference>
<dbReference type="PANTHER" id="PTHR47943">
    <property type="entry name" value="CYTOCHROME P450 93A3-LIKE"/>
    <property type="match status" value="1"/>
</dbReference>
<dbReference type="SUPFAM" id="SSF48264">
    <property type="entry name" value="Cytochrome P450"/>
    <property type="match status" value="1"/>
</dbReference>
<evidence type="ECO:0000256" key="2">
    <source>
        <dbReference type="ARBA" id="ARBA00004370"/>
    </source>
</evidence>
<accession>A0A5J5BRW6</accession>
<feature type="region of interest" description="Disordered" evidence="10">
    <location>
        <begin position="192"/>
        <end position="218"/>
    </location>
</feature>
<dbReference type="PANTHER" id="PTHR47943:SF8">
    <property type="entry name" value="CYTOCHROME P450"/>
    <property type="match status" value="1"/>
</dbReference>
<evidence type="ECO:0000256" key="4">
    <source>
        <dbReference type="ARBA" id="ARBA00022617"/>
    </source>
</evidence>
<keyword evidence="7" id="KW-0408">Iron</keyword>
<comment type="cofactor">
    <cofactor evidence="1">
        <name>heme</name>
        <dbReference type="ChEBI" id="CHEBI:30413"/>
    </cofactor>
</comment>
<organism evidence="11 12">
    <name type="scientific">Nyssa sinensis</name>
    <dbReference type="NCBI Taxonomy" id="561372"/>
    <lineage>
        <taxon>Eukaryota</taxon>
        <taxon>Viridiplantae</taxon>
        <taxon>Streptophyta</taxon>
        <taxon>Embryophyta</taxon>
        <taxon>Tracheophyta</taxon>
        <taxon>Spermatophyta</taxon>
        <taxon>Magnoliopsida</taxon>
        <taxon>eudicotyledons</taxon>
        <taxon>Gunneridae</taxon>
        <taxon>Pentapetalae</taxon>
        <taxon>asterids</taxon>
        <taxon>Cornales</taxon>
        <taxon>Nyssaceae</taxon>
        <taxon>Nyssa</taxon>
    </lineage>
</organism>
<name>A0A5J5BRW6_9ASTE</name>
<reference evidence="11 12" key="1">
    <citation type="submission" date="2019-09" db="EMBL/GenBank/DDBJ databases">
        <title>A chromosome-level genome assembly of the Chinese tupelo Nyssa sinensis.</title>
        <authorList>
            <person name="Yang X."/>
            <person name="Kang M."/>
            <person name="Yang Y."/>
            <person name="Xiong H."/>
            <person name="Wang M."/>
            <person name="Zhang Z."/>
            <person name="Wang Z."/>
            <person name="Wu H."/>
            <person name="Ma T."/>
            <person name="Liu J."/>
            <person name="Xi Z."/>
        </authorList>
    </citation>
    <scope>NUCLEOTIDE SEQUENCE [LARGE SCALE GENOMIC DNA]</scope>
    <source>
        <strain evidence="11">J267</strain>
        <tissue evidence="11">Leaf</tissue>
    </source>
</reference>
<proteinExistence type="inferred from homology"/>
<dbReference type="GO" id="GO:0004497">
    <property type="term" value="F:monooxygenase activity"/>
    <property type="evidence" value="ECO:0007669"/>
    <property type="project" value="UniProtKB-KW"/>
</dbReference>
<dbReference type="GO" id="GO:0016020">
    <property type="term" value="C:membrane"/>
    <property type="evidence" value="ECO:0007669"/>
    <property type="project" value="UniProtKB-SubCell"/>
</dbReference>
<evidence type="ECO:0000313" key="12">
    <source>
        <dbReference type="Proteomes" id="UP000325577"/>
    </source>
</evidence>
<keyword evidence="12" id="KW-1185">Reference proteome</keyword>
<evidence type="ECO:0000256" key="8">
    <source>
        <dbReference type="ARBA" id="ARBA00023033"/>
    </source>
</evidence>
<dbReference type="GO" id="GO:0020037">
    <property type="term" value="F:heme binding"/>
    <property type="evidence" value="ECO:0007669"/>
    <property type="project" value="InterPro"/>
</dbReference>
<evidence type="ECO:0000256" key="7">
    <source>
        <dbReference type="ARBA" id="ARBA00023004"/>
    </source>
</evidence>
<keyword evidence="4" id="KW-0349">Heme</keyword>
<dbReference type="InterPro" id="IPR036396">
    <property type="entry name" value="Cyt_P450_sf"/>
</dbReference>
<dbReference type="Gene3D" id="1.10.630.10">
    <property type="entry name" value="Cytochrome P450"/>
    <property type="match status" value="1"/>
</dbReference>
<dbReference type="GO" id="GO:0016705">
    <property type="term" value="F:oxidoreductase activity, acting on paired donors, with incorporation or reduction of molecular oxygen"/>
    <property type="evidence" value="ECO:0007669"/>
    <property type="project" value="InterPro"/>
</dbReference>
<dbReference type="EMBL" id="CM018034">
    <property type="protein sequence ID" value="KAA8543931.1"/>
    <property type="molecule type" value="Genomic_DNA"/>
</dbReference>
<evidence type="ECO:0000256" key="3">
    <source>
        <dbReference type="ARBA" id="ARBA00010617"/>
    </source>
</evidence>
<dbReference type="InterPro" id="IPR001128">
    <property type="entry name" value="Cyt_P450"/>
</dbReference>
<keyword evidence="6" id="KW-0560">Oxidoreductase</keyword>
<evidence type="ECO:0000256" key="6">
    <source>
        <dbReference type="ARBA" id="ARBA00023002"/>
    </source>
</evidence>